<dbReference type="GeneID" id="35996793"/>
<name>A0A2I7UGC7_9VIRU</name>
<evidence type="ECO:0000313" key="2">
    <source>
        <dbReference type="EMBL" id="AUS29452.1"/>
    </source>
</evidence>
<dbReference type="KEGG" id="vg:35996793"/>
<proteinExistence type="predicted"/>
<reference evidence="2" key="1">
    <citation type="submission" date="2017-11" db="EMBL/GenBank/DDBJ databases">
        <title>First report of Pepper veinal mottle virus, Pepper yellows virus and a novel enamovirus in hot pepper in Rwanda.</title>
        <authorList>
            <person name="Skelton A."/>
            <person name="Fowkes A."/>
            <person name="Adams I.P."/>
            <person name="Buxton-Kirk A."/>
            <person name="Harju V."/>
            <person name="Forde S."/>
            <person name="Ward R."/>
            <person name="Richie B."/>
            <person name="Rutherford M."/>
            <person name="Offord L."/>
            <person name="Uzayisenga B."/>
        </authorList>
    </citation>
    <scope>NUCLEOTIDE SEQUENCE [LARGE SCALE GENOMIC DNA]</scope>
    <source>
        <strain evidence="2">R1</strain>
    </source>
</reference>
<keyword evidence="3" id="KW-1185">Reference proteome</keyword>
<evidence type="ECO:0000313" key="3">
    <source>
        <dbReference type="Proteomes" id="UP000241349"/>
    </source>
</evidence>
<accession>A0A2I7UGC7</accession>
<evidence type="ECO:0000256" key="1">
    <source>
        <dbReference type="SAM" id="MobiDB-lite"/>
    </source>
</evidence>
<protein>
    <submittedName>
        <fullName evidence="2">ORF0</fullName>
    </submittedName>
</protein>
<sequence length="324" mass="35281">MRSCYAIPPLDVDEPVHSVKFLLNSLHNLYTYTRHHNNVELHCCGSYCATLAHFALVAYVLVWGHPHSRARRPGVDIEPSAFPRGIIFVGPPSVAATLRLYGARLGAVLPHSIQRPDGRVAISVALAQPFPTVLDWAVSGSGGGLWEFGTYAPIPIPGENHIADWVRPPAGFYNSLVVDLCTRGQSPALTLFGRLWSSYNSPSKNRRRRSLYMGFFVSCLTVAVSTPGKTPYDILAGSRFCSLVSMGVKDCEDLGQGATTALVGPLPVDAPCTTCDNSPCQSLTELELKELGVFYVLAQLEDAEEEEEGWDGPGAEEEPQEEEH</sequence>
<dbReference type="Proteomes" id="UP000241349">
    <property type="component" value="Segment"/>
</dbReference>
<feature type="region of interest" description="Disordered" evidence="1">
    <location>
        <begin position="303"/>
        <end position="324"/>
    </location>
</feature>
<dbReference type="EMBL" id="MG470803">
    <property type="protein sequence ID" value="AUS29452.1"/>
    <property type="molecule type" value="Genomic_RNA"/>
</dbReference>
<dbReference type="RefSeq" id="YP_009465709.1">
    <property type="nucleotide sequence ID" value="NC_037052.1"/>
</dbReference>
<organism evidence="2">
    <name type="scientific">Pepper enamovirus</name>
    <dbReference type="NCBI Taxonomy" id="2073163"/>
    <lineage>
        <taxon>Viruses</taxon>
        <taxon>Riboviria</taxon>
        <taxon>Orthornavirae</taxon>
        <taxon>Pisuviricota</taxon>
        <taxon>Pisoniviricetes</taxon>
        <taxon>Sobelivirales</taxon>
        <taxon>Solemoviridae</taxon>
        <taxon>Enamovirus</taxon>
        <taxon>Enamovirus PEEV</taxon>
    </lineage>
</organism>